<comment type="catalytic activity">
    <reaction evidence="20">
        <text>2 nitric oxide + NADPH + 2 O2 = 2 nitrate + NADP(+) + H(+)</text>
        <dbReference type="Rhea" id="RHEA:19465"/>
        <dbReference type="ChEBI" id="CHEBI:15378"/>
        <dbReference type="ChEBI" id="CHEBI:15379"/>
        <dbReference type="ChEBI" id="CHEBI:16480"/>
        <dbReference type="ChEBI" id="CHEBI:17632"/>
        <dbReference type="ChEBI" id="CHEBI:57783"/>
        <dbReference type="ChEBI" id="CHEBI:58349"/>
        <dbReference type="EC" id="1.14.12.17"/>
    </reaction>
</comment>
<keyword evidence="8 21" id="KW-0561">Oxygen transport</keyword>
<dbReference type="SUPFAM" id="SSF63380">
    <property type="entry name" value="Riboflavin synthase domain-like"/>
    <property type="match status" value="1"/>
</dbReference>
<dbReference type="PANTHER" id="PTHR43396">
    <property type="entry name" value="FLAVOHEMOPROTEIN"/>
    <property type="match status" value="1"/>
</dbReference>
<evidence type="ECO:0000256" key="15">
    <source>
        <dbReference type="ARBA" id="ARBA00023027"/>
    </source>
</evidence>
<dbReference type="Pfam" id="PF00175">
    <property type="entry name" value="NAD_binding_1"/>
    <property type="match status" value="1"/>
</dbReference>
<dbReference type="InterPro" id="IPR017938">
    <property type="entry name" value="Riboflavin_synthase-like_b-brl"/>
</dbReference>
<dbReference type="Gene3D" id="3.40.50.80">
    <property type="entry name" value="Nucleotide-binding domain of ferredoxin-NADP reductase (FNR) module"/>
    <property type="match status" value="1"/>
</dbReference>
<comment type="caution">
    <text evidence="24">The sequence shown here is derived from an EMBL/GenBank/DDBJ whole genome shotgun (WGS) entry which is preliminary data.</text>
</comment>
<feature type="domain" description="Globin" evidence="22">
    <location>
        <begin position="1"/>
        <end position="138"/>
    </location>
</feature>
<dbReference type="GO" id="GO:0071949">
    <property type="term" value="F:FAD binding"/>
    <property type="evidence" value="ECO:0007669"/>
    <property type="project" value="TreeGrafter"/>
</dbReference>
<accession>A0A0M0KQH2</accession>
<keyword evidence="11" id="KW-0274">FAD</keyword>
<gene>
    <name evidence="24" type="ORF">AMD01_19265</name>
</gene>
<dbReference type="SUPFAM" id="SSF46458">
    <property type="entry name" value="Globin-like"/>
    <property type="match status" value="1"/>
</dbReference>
<keyword evidence="7 21" id="KW-0349">Heme</keyword>
<dbReference type="InterPro" id="IPR001709">
    <property type="entry name" value="Flavoprot_Pyr_Nucl_cyt_Rdtase"/>
</dbReference>
<dbReference type="AlphaFoldDB" id="A0A0M0KQH2"/>
<comment type="catalytic activity">
    <reaction evidence="19">
        <text>2 nitric oxide + NADH + 2 O2 = 2 nitrate + NAD(+) + H(+)</text>
        <dbReference type="Rhea" id="RHEA:19469"/>
        <dbReference type="ChEBI" id="CHEBI:15378"/>
        <dbReference type="ChEBI" id="CHEBI:15379"/>
        <dbReference type="ChEBI" id="CHEBI:16480"/>
        <dbReference type="ChEBI" id="CHEBI:17632"/>
        <dbReference type="ChEBI" id="CHEBI:57540"/>
        <dbReference type="ChEBI" id="CHEBI:57945"/>
        <dbReference type="EC" id="1.14.12.17"/>
    </reaction>
</comment>
<dbReference type="GO" id="GO:0071500">
    <property type="term" value="P:cellular response to nitrosative stress"/>
    <property type="evidence" value="ECO:0007669"/>
    <property type="project" value="TreeGrafter"/>
</dbReference>
<keyword evidence="14" id="KW-0408">Iron</keyword>
<evidence type="ECO:0000256" key="3">
    <source>
        <dbReference type="ARBA" id="ARBA00006401"/>
    </source>
</evidence>
<dbReference type="InterPro" id="IPR008333">
    <property type="entry name" value="Cbr1-like_FAD-bd_dom"/>
</dbReference>
<evidence type="ECO:0000259" key="23">
    <source>
        <dbReference type="PROSITE" id="PS51384"/>
    </source>
</evidence>
<evidence type="ECO:0000256" key="19">
    <source>
        <dbReference type="ARBA" id="ARBA00048649"/>
    </source>
</evidence>
<evidence type="ECO:0000256" key="7">
    <source>
        <dbReference type="ARBA" id="ARBA00022617"/>
    </source>
</evidence>
<evidence type="ECO:0000256" key="16">
    <source>
        <dbReference type="ARBA" id="ARBA00030024"/>
    </source>
</evidence>
<evidence type="ECO:0000256" key="13">
    <source>
        <dbReference type="ARBA" id="ARBA00023002"/>
    </source>
</evidence>
<dbReference type="GO" id="GO:0005344">
    <property type="term" value="F:oxygen carrier activity"/>
    <property type="evidence" value="ECO:0007669"/>
    <property type="project" value="UniProtKB-KW"/>
</dbReference>
<dbReference type="GO" id="GO:0046210">
    <property type="term" value="P:nitric oxide catabolic process"/>
    <property type="evidence" value="ECO:0007669"/>
    <property type="project" value="TreeGrafter"/>
</dbReference>
<dbReference type="FunFam" id="2.40.30.10:FF:000034">
    <property type="entry name" value="Flavohemoprotein"/>
    <property type="match status" value="1"/>
</dbReference>
<evidence type="ECO:0000256" key="20">
    <source>
        <dbReference type="ARBA" id="ARBA00049433"/>
    </source>
</evidence>
<keyword evidence="12" id="KW-0521">NADP</keyword>
<dbReference type="Gene3D" id="1.10.490.10">
    <property type="entry name" value="Globins"/>
    <property type="match status" value="1"/>
</dbReference>
<dbReference type="Gene3D" id="2.40.30.10">
    <property type="entry name" value="Translation factors"/>
    <property type="match status" value="1"/>
</dbReference>
<name>A0A0M0KQH2_9BACI</name>
<reference evidence="25" key="1">
    <citation type="submission" date="2015-08" db="EMBL/GenBank/DDBJ databases">
        <title>Fjat-14210 dsm16467.</title>
        <authorList>
            <person name="Liu B."/>
            <person name="Wang J."/>
            <person name="Zhu Y."/>
            <person name="Liu G."/>
            <person name="Chen Q."/>
            <person name="Chen Z."/>
            <person name="Lan J."/>
            <person name="Che J."/>
            <person name="Ge C."/>
            <person name="Shi H."/>
            <person name="Pan Z."/>
            <person name="Liu X."/>
        </authorList>
    </citation>
    <scope>NUCLEOTIDE SEQUENCE [LARGE SCALE GENOMIC DNA]</scope>
    <source>
        <strain evidence="25">DSM 16467</strain>
    </source>
</reference>
<dbReference type="InterPro" id="IPR000971">
    <property type="entry name" value="Globin"/>
</dbReference>
<dbReference type="GO" id="GO:0020037">
    <property type="term" value="F:heme binding"/>
    <property type="evidence" value="ECO:0007669"/>
    <property type="project" value="InterPro"/>
</dbReference>
<evidence type="ECO:0000256" key="9">
    <source>
        <dbReference type="ARBA" id="ARBA00022630"/>
    </source>
</evidence>
<organism evidence="24 25">
    <name type="scientific">Priestia koreensis</name>
    <dbReference type="NCBI Taxonomy" id="284581"/>
    <lineage>
        <taxon>Bacteria</taxon>
        <taxon>Bacillati</taxon>
        <taxon>Bacillota</taxon>
        <taxon>Bacilli</taxon>
        <taxon>Bacillales</taxon>
        <taxon>Bacillaceae</taxon>
        <taxon>Priestia</taxon>
    </lineage>
</organism>
<dbReference type="GO" id="GO:0008941">
    <property type="term" value="F:nitric oxide dioxygenase NAD(P)H activity"/>
    <property type="evidence" value="ECO:0007669"/>
    <property type="project" value="UniProtKB-EC"/>
</dbReference>
<dbReference type="RefSeq" id="WP_053403073.1">
    <property type="nucleotide sequence ID" value="NZ_LILC01000030.1"/>
</dbReference>
<dbReference type="Pfam" id="PF00042">
    <property type="entry name" value="Globin"/>
    <property type="match status" value="1"/>
</dbReference>
<feature type="domain" description="FAD-binding FR-type" evidence="23">
    <location>
        <begin position="152"/>
        <end position="259"/>
    </location>
</feature>
<dbReference type="PROSITE" id="PS01033">
    <property type="entry name" value="GLOBIN"/>
    <property type="match status" value="1"/>
</dbReference>
<dbReference type="Proteomes" id="UP000037558">
    <property type="component" value="Unassembled WGS sequence"/>
</dbReference>
<keyword evidence="21" id="KW-0813">Transport</keyword>
<evidence type="ECO:0000313" key="24">
    <source>
        <dbReference type="EMBL" id="KOO41091.1"/>
    </source>
</evidence>
<evidence type="ECO:0000256" key="4">
    <source>
        <dbReference type="ARBA" id="ARBA00008414"/>
    </source>
</evidence>
<evidence type="ECO:0000256" key="5">
    <source>
        <dbReference type="ARBA" id="ARBA00012229"/>
    </source>
</evidence>
<evidence type="ECO:0000256" key="8">
    <source>
        <dbReference type="ARBA" id="ARBA00022621"/>
    </source>
</evidence>
<dbReference type="EC" id="1.14.12.17" evidence="5"/>
<evidence type="ECO:0000256" key="6">
    <source>
        <dbReference type="ARBA" id="ARBA00014637"/>
    </source>
</evidence>
<dbReference type="PRINTS" id="PR00410">
    <property type="entry name" value="PHEHYDRXLASE"/>
</dbReference>
<dbReference type="CDD" id="cd14777">
    <property type="entry name" value="Yhb1-globin-like"/>
    <property type="match status" value="1"/>
</dbReference>
<dbReference type="PANTHER" id="PTHR43396:SF3">
    <property type="entry name" value="FLAVOHEMOPROTEIN"/>
    <property type="match status" value="1"/>
</dbReference>
<dbReference type="EMBL" id="LILC01000030">
    <property type="protein sequence ID" value="KOO41091.1"/>
    <property type="molecule type" value="Genomic_DNA"/>
</dbReference>
<protein>
    <recommendedName>
        <fullName evidence="6">Flavohemoprotein</fullName>
        <ecNumber evidence="5">1.14.12.17</ecNumber>
    </recommendedName>
    <alternativeName>
        <fullName evidence="17">Flavohemoglobin</fullName>
    </alternativeName>
    <alternativeName>
        <fullName evidence="16">Hemoglobin-like protein</fullName>
    </alternativeName>
    <alternativeName>
        <fullName evidence="18">Nitric oxide dioxygenase</fullName>
    </alternativeName>
</protein>
<evidence type="ECO:0000256" key="21">
    <source>
        <dbReference type="RuleBase" id="RU000356"/>
    </source>
</evidence>
<dbReference type="PRINTS" id="PR00371">
    <property type="entry name" value="FPNCR"/>
</dbReference>
<dbReference type="PATRIC" id="fig|284581.3.peg.4236"/>
<dbReference type="InterPro" id="IPR017927">
    <property type="entry name" value="FAD-bd_FR_type"/>
</dbReference>
<dbReference type="FunFam" id="1.10.490.10:FF:000003">
    <property type="entry name" value="Flavohemoprotein"/>
    <property type="match status" value="1"/>
</dbReference>
<sequence length="393" mass="44241">MLSNETIQIIKSTVPVLEQKGKDITTRFYSLMFQDHPELLNVFNHSNQKNERQQTALAKAVYAAAANIDQLDKIIPVVKQVAHKHRSIGVKPEQYPIVGEYLLKAIKDVLGEAATPEIMNAWAETYGVLAQVFIDTEKEMYESAEKQAGGWEGYKNFFIDRKVQESDGVLSFYLKPVDRESLPSFLPGQYISVRVKQFEHLHIRQYSLSDAPNEEYFRITVKQETNKEGESGTVSSTLHHFAEGEVLEVSAPAGEFVYETTENPVVFISGGVGVTPLVSMAKKAVEENENVTFIQAVKDRSHQLLANELKQLNLRYMACYEQATDEEKASGACQLKGYITKDWLQEKLTSTNSHIYLCGPVAFMKVLYGYLVDMGVTKEYIHYEVFGPSVGLA</sequence>
<comment type="similarity">
    <text evidence="3">In the C-terminal section; belongs to the flavoprotein pyridine nucleotide cytochrome reductase family.</text>
</comment>
<dbReference type="GO" id="GO:0046872">
    <property type="term" value="F:metal ion binding"/>
    <property type="evidence" value="ECO:0007669"/>
    <property type="project" value="UniProtKB-KW"/>
</dbReference>
<evidence type="ECO:0000256" key="12">
    <source>
        <dbReference type="ARBA" id="ARBA00022857"/>
    </source>
</evidence>
<dbReference type="InterPro" id="IPR009050">
    <property type="entry name" value="Globin-like_sf"/>
</dbReference>
<keyword evidence="15" id="KW-0520">NAD</keyword>
<dbReference type="NCBIfam" id="NF009805">
    <property type="entry name" value="PRK13289.1"/>
    <property type="match status" value="1"/>
</dbReference>
<evidence type="ECO:0000256" key="18">
    <source>
        <dbReference type="ARBA" id="ARBA00033187"/>
    </source>
</evidence>
<dbReference type="InterPro" id="IPR001433">
    <property type="entry name" value="OxRdtase_FAD/NAD-bd"/>
</dbReference>
<evidence type="ECO:0000256" key="17">
    <source>
        <dbReference type="ARBA" id="ARBA00030929"/>
    </source>
</evidence>
<keyword evidence="10" id="KW-0479">Metal-binding</keyword>
<evidence type="ECO:0000256" key="11">
    <source>
        <dbReference type="ARBA" id="ARBA00022827"/>
    </source>
</evidence>
<keyword evidence="25" id="KW-1185">Reference proteome</keyword>
<dbReference type="InterPro" id="IPR012292">
    <property type="entry name" value="Globin/Proto"/>
</dbReference>
<dbReference type="CDD" id="cd06184">
    <property type="entry name" value="flavohem_like_fad_nad_binding"/>
    <property type="match status" value="1"/>
</dbReference>
<keyword evidence="9" id="KW-0285">Flavoprotein</keyword>
<evidence type="ECO:0000313" key="25">
    <source>
        <dbReference type="Proteomes" id="UP000037558"/>
    </source>
</evidence>
<evidence type="ECO:0000256" key="14">
    <source>
        <dbReference type="ARBA" id="ARBA00023004"/>
    </source>
</evidence>
<comment type="cofactor">
    <cofactor evidence="2">
        <name>FAD</name>
        <dbReference type="ChEBI" id="CHEBI:57692"/>
    </cofactor>
</comment>
<proteinExistence type="inferred from homology"/>
<keyword evidence="13" id="KW-0560">Oxidoreductase</keyword>
<evidence type="ECO:0000256" key="1">
    <source>
        <dbReference type="ARBA" id="ARBA00001970"/>
    </source>
</evidence>
<dbReference type="GO" id="GO:0019825">
    <property type="term" value="F:oxygen binding"/>
    <property type="evidence" value="ECO:0007669"/>
    <property type="project" value="InterPro"/>
</dbReference>
<evidence type="ECO:0000256" key="2">
    <source>
        <dbReference type="ARBA" id="ARBA00001974"/>
    </source>
</evidence>
<dbReference type="InterPro" id="IPR039261">
    <property type="entry name" value="FNR_nucleotide-bd"/>
</dbReference>
<dbReference type="Pfam" id="PF00970">
    <property type="entry name" value="FAD_binding_6"/>
    <property type="match status" value="1"/>
</dbReference>
<dbReference type="SUPFAM" id="SSF52343">
    <property type="entry name" value="Ferredoxin reductase-like, C-terminal NADP-linked domain"/>
    <property type="match status" value="1"/>
</dbReference>
<evidence type="ECO:0000259" key="22">
    <source>
        <dbReference type="PROSITE" id="PS01033"/>
    </source>
</evidence>
<dbReference type="STRING" id="284581.AMD01_19265"/>
<comment type="cofactor">
    <cofactor evidence="1">
        <name>heme b</name>
        <dbReference type="ChEBI" id="CHEBI:60344"/>
    </cofactor>
</comment>
<evidence type="ECO:0000256" key="10">
    <source>
        <dbReference type="ARBA" id="ARBA00022723"/>
    </source>
</evidence>
<dbReference type="PROSITE" id="PS51384">
    <property type="entry name" value="FAD_FR"/>
    <property type="match status" value="1"/>
</dbReference>
<dbReference type="OrthoDB" id="9801223at2"/>
<comment type="similarity">
    <text evidence="4">Belongs to the globin family. Two-domain flavohemoproteins subfamily.</text>
</comment>